<dbReference type="EMBL" id="AVOT02013330">
    <property type="protein sequence ID" value="MBW0495871.1"/>
    <property type="molecule type" value="Genomic_DNA"/>
</dbReference>
<evidence type="ECO:0000313" key="2">
    <source>
        <dbReference type="EMBL" id="MBW0495871.1"/>
    </source>
</evidence>
<sequence length="105" mass="12085">MQQMTKIVANIQEDSSSEASRPPAFKTTSMKAPECFDRTQPFKVRSFIKSCQLILHNDPESISQYRKKALYATPFLIRRAAKWIDTYLSHITNQDPIGSQFMITI</sequence>
<gene>
    <name evidence="2" type="ORF">O181_035586</name>
</gene>
<name>A0A9Q3D2W7_9BASI</name>
<reference evidence="2" key="1">
    <citation type="submission" date="2021-03" db="EMBL/GenBank/DDBJ databases">
        <title>Draft genome sequence of rust myrtle Austropuccinia psidii MF-1, a brazilian biotype.</title>
        <authorList>
            <person name="Quecine M.C."/>
            <person name="Pachon D.M.R."/>
            <person name="Bonatelli M.L."/>
            <person name="Correr F.H."/>
            <person name="Franceschini L.M."/>
            <person name="Leite T.F."/>
            <person name="Margarido G.R.A."/>
            <person name="Almeida C.A."/>
            <person name="Ferrarezi J.A."/>
            <person name="Labate C.A."/>
        </authorList>
    </citation>
    <scope>NUCLEOTIDE SEQUENCE</scope>
    <source>
        <strain evidence="2">MF-1</strain>
    </source>
</reference>
<organism evidence="2 3">
    <name type="scientific">Austropuccinia psidii MF-1</name>
    <dbReference type="NCBI Taxonomy" id="1389203"/>
    <lineage>
        <taxon>Eukaryota</taxon>
        <taxon>Fungi</taxon>
        <taxon>Dikarya</taxon>
        <taxon>Basidiomycota</taxon>
        <taxon>Pucciniomycotina</taxon>
        <taxon>Pucciniomycetes</taxon>
        <taxon>Pucciniales</taxon>
        <taxon>Sphaerophragmiaceae</taxon>
        <taxon>Austropuccinia</taxon>
    </lineage>
</organism>
<feature type="region of interest" description="Disordered" evidence="1">
    <location>
        <begin position="1"/>
        <end position="30"/>
    </location>
</feature>
<dbReference type="AlphaFoldDB" id="A0A9Q3D2W7"/>
<evidence type="ECO:0000256" key="1">
    <source>
        <dbReference type="SAM" id="MobiDB-lite"/>
    </source>
</evidence>
<protein>
    <submittedName>
        <fullName evidence="2">Uncharacterized protein</fullName>
    </submittedName>
</protein>
<keyword evidence="3" id="KW-1185">Reference proteome</keyword>
<accession>A0A9Q3D2W7</accession>
<comment type="caution">
    <text evidence="2">The sequence shown here is derived from an EMBL/GenBank/DDBJ whole genome shotgun (WGS) entry which is preliminary data.</text>
</comment>
<evidence type="ECO:0000313" key="3">
    <source>
        <dbReference type="Proteomes" id="UP000765509"/>
    </source>
</evidence>
<proteinExistence type="predicted"/>
<dbReference type="Proteomes" id="UP000765509">
    <property type="component" value="Unassembled WGS sequence"/>
</dbReference>